<protein>
    <submittedName>
        <fullName evidence="1">Uncharacterized protein</fullName>
    </submittedName>
</protein>
<dbReference type="EMBL" id="AYXO01000066">
    <property type="protein sequence ID" value="ETA05068.1"/>
    <property type="molecule type" value="Genomic_DNA"/>
</dbReference>
<reference evidence="1 2" key="1">
    <citation type="journal article" date="2014" name="Genome Announc.">
        <title>Draft Genome Sequence of Gordonia alkanivorans Strain CGMCC6845, a Halotolerant Hydrocarbon-Degrading Bacterium.</title>
        <authorList>
            <person name="Wang X."/>
            <person name="Jin D."/>
            <person name="Zhou L."/>
            <person name="Wu L."/>
            <person name="An W."/>
            <person name="Zhao L."/>
        </authorList>
    </citation>
    <scope>NUCLEOTIDE SEQUENCE [LARGE SCALE GENOMIC DNA]</scope>
    <source>
        <strain evidence="1 2">CGMCC 6845</strain>
    </source>
</reference>
<proteinExistence type="predicted"/>
<accession>W9D749</accession>
<evidence type="ECO:0000313" key="1">
    <source>
        <dbReference type="EMBL" id="ETA05068.1"/>
    </source>
</evidence>
<evidence type="ECO:0000313" key="2">
    <source>
        <dbReference type="Proteomes" id="UP000035035"/>
    </source>
</evidence>
<dbReference type="Proteomes" id="UP000035035">
    <property type="component" value="Unassembled WGS sequence"/>
</dbReference>
<gene>
    <name evidence="1" type="ORF">V525_20250</name>
</gene>
<organism evidence="1 2">
    <name type="scientific">Gordonia alkanivorans CGMCC 6845</name>
    <dbReference type="NCBI Taxonomy" id="1423140"/>
    <lineage>
        <taxon>Bacteria</taxon>
        <taxon>Bacillati</taxon>
        <taxon>Actinomycetota</taxon>
        <taxon>Actinomycetes</taxon>
        <taxon>Mycobacteriales</taxon>
        <taxon>Gordoniaceae</taxon>
        <taxon>Gordonia</taxon>
    </lineage>
</organism>
<dbReference type="HOGENOM" id="CLU_3080361_0_0_11"/>
<name>W9D749_9ACTN</name>
<comment type="caution">
    <text evidence="1">The sequence shown here is derived from an EMBL/GenBank/DDBJ whole genome shotgun (WGS) entry which is preliminary data.</text>
</comment>
<dbReference type="AlphaFoldDB" id="W9D749"/>
<keyword evidence="2" id="KW-1185">Reference proteome</keyword>
<sequence length="52" mass="5630">MTSEPTSLQDAVSGAIERGRAELALLDDVVDRLVAAFAKTVWQVPDNRSSRS</sequence>